<name>A0ABU2JEN2_9ACTN</name>
<dbReference type="SUPFAM" id="SSF53187">
    <property type="entry name" value="Zn-dependent exopeptidases"/>
    <property type="match status" value="1"/>
</dbReference>
<dbReference type="EMBL" id="JAVREH010000040">
    <property type="protein sequence ID" value="MDT0263463.1"/>
    <property type="molecule type" value="Genomic_DNA"/>
</dbReference>
<dbReference type="Proteomes" id="UP001183176">
    <property type="component" value="Unassembled WGS sequence"/>
</dbReference>
<reference evidence="2" key="1">
    <citation type="submission" date="2023-07" db="EMBL/GenBank/DDBJ databases">
        <title>30 novel species of actinomycetes from the DSMZ collection.</title>
        <authorList>
            <person name="Nouioui I."/>
        </authorList>
    </citation>
    <scope>NUCLEOTIDE SEQUENCE [LARGE SCALE GENOMIC DNA]</scope>
    <source>
        <strain evidence="2">DSM 44399</strain>
    </source>
</reference>
<gene>
    <name evidence="1" type="ORF">RM423_18940</name>
</gene>
<proteinExistence type="predicted"/>
<evidence type="ECO:0000313" key="1">
    <source>
        <dbReference type="EMBL" id="MDT0263463.1"/>
    </source>
</evidence>
<protein>
    <submittedName>
        <fullName evidence="1">M20/M25/M40 family metallo-hydrolase</fullName>
    </submittedName>
</protein>
<dbReference type="Gene3D" id="3.40.630.10">
    <property type="entry name" value="Zn peptidases"/>
    <property type="match status" value="1"/>
</dbReference>
<organism evidence="1 2">
    <name type="scientific">Jatrophihabitans lederbergiae</name>
    <dbReference type="NCBI Taxonomy" id="3075547"/>
    <lineage>
        <taxon>Bacteria</taxon>
        <taxon>Bacillati</taxon>
        <taxon>Actinomycetota</taxon>
        <taxon>Actinomycetes</taxon>
        <taxon>Jatrophihabitantales</taxon>
        <taxon>Jatrophihabitantaceae</taxon>
        <taxon>Jatrophihabitans</taxon>
    </lineage>
</organism>
<evidence type="ECO:0000313" key="2">
    <source>
        <dbReference type="Proteomes" id="UP001183176"/>
    </source>
</evidence>
<comment type="caution">
    <text evidence="1">The sequence shown here is derived from an EMBL/GenBank/DDBJ whole genome shotgun (WGS) entry which is preliminary data.</text>
</comment>
<sequence>MLCPPGDLGSWADRNPLAGRIADGVVYGRGACDMKGGLVSALLAVRALQ</sequence>
<dbReference type="RefSeq" id="WP_311424609.1">
    <property type="nucleotide sequence ID" value="NZ_JAVREH010000040.1"/>
</dbReference>
<keyword evidence="2" id="KW-1185">Reference proteome</keyword>
<accession>A0ABU2JEN2</accession>
<dbReference type="InterPro" id="IPR002933">
    <property type="entry name" value="Peptidase_M20"/>
</dbReference>
<dbReference type="Pfam" id="PF01546">
    <property type="entry name" value="Peptidase_M20"/>
    <property type="match status" value="1"/>
</dbReference>